<dbReference type="EMBL" id="CM037152">
    <property type="protein sequence ID" value="KAH7834528.1"/>
    <property type="molecule type" value="Genomic_DNA"/>
</dbReference>
<dbReference type="Proteomes" id="UP000828048">
    <property type="component" value="Chromosome 2"/>
</dbReference>
<name>A0ACB7X1I1_9ERIC</name>
<gene>
    <name evidence="1" type="ORF">Vadar_017048</name>
</gene>
<reference evidence="1 2" key="1">
    <citation type="journal article" date="2021" name="Hortic Res">
        <title>High-quality reference genome and annotation aids understanding of berry development for evergreen blueberry (Vaccinium darrowii).</title>
        <authorList>
            <person name="Yu J."/>
            <person name="Hulse-Kemp A.M."/>
            <person name="Babiker E."/>
            <person name="Staton M."/>
        </authorList>
    </citation>
    <scope>NUCLEOTIDE SEQUENCE [LARGE SCALE GENOMIC DNA]</scope>
    <source>
        <strain evidence="2">cv. NJ 8807/NJ 8810</strain>
        <tissue evidence="1">Young leaf</tissue>
    </source>
</reference>
<organism evidence="1 2">
    <name type="scientific">Vaccinium darrowii</name>
    <dbReference type="NCBI Taxonomy" id="229202"/>
    <lineage>
        <taxon>Eukaryota</taxon>
        <taxon>Viridiplantae</taxon>
        <taxon>Streptophyta</taxon>
        <taxon>Embryophyta</taxon>
        <taxon>Tracheophyta</taxon>
        <taxon>Spermatophyta</taxon>
        <taxon>Magnoliopsida</taxon>
        <taxon>eudicotyledons</taxon>
        <taxon>Gunneridae</taxon>
        <taxon>Pentapetalae</taxon>
        <taxon>asterids</taxon>
        <taxon>Ericales</taxon>
        <taxon>Ericaceae</taxon>
        <taxon>Vaccinioideae</taxon>
        <taxon>Vaccinieae</taxon>
        <taxon>Vaccinium</taxon>
    </lineage>
</organism>
<comment type="caution">
    <text evidence="1">The sequence shown here is derived from an EMBL/GenBank/DDBJ whole genome shotgun (WGS) entry which is preliminary data.</text>
</comment>
<evidence type="ECO:0000313" key="1">
    <source>
        <dbReference type="EMBL" id="KAH7834528.1"/>
    </source>
</evidence>
<evidence type="ECO:0000313" key="2">
    <source>
        <dbReference type="Proteomes" id="UP000828048"/>
    </source>
</evidence>
<protein>
    <submittedName>
        <fullName evidence="1">Uncharacterized protein</fullName>
    </submittedName>
</protein>
<proteinExistence type="predicted"/>
<accession>A0ACB7X1I1</accession>
<keyword evidence="2" id="KW-1185">Reference proteome</keyword>
<sequence length="304" mass="33580">MMRYIHTGLFFVQENAAERPTMGSVVVMLSSSSLTLSVSSEPGFFQHSNNSENELLSYFCNYTSSDTYKTNRDTLLSSLSAGINQYGFYSSSYGEDSDTVYAMVLCRADVELDLCRECIDNAIAKLELCPDDGPLIWLGHDPSDKFGIVWYDNCTVKYSSKVMEGIMAGDPRSFLWAYIDVTIIDQNQFTNPLRNLLNNLRVQAAEGGTQRKFASGSTPIPGGPSPDNYTIYALTQCTPDLSTQDCSDCLEGVINVFLGYCDASAGGRGLSPSCNFRYEIRPFFGEIPSGIYLPYISRSSDSFT</sequence>